<keyword evidence="2" id="KW-0378">Hydrolase</keyword>
<protein>
    <submittedName>
        <fullName evidence="2">Alpha/beta hydrolase</fullName>
    </submittedName>
</protein>
<dbReference type="InterPro" id="IPR000073">
    <property type="entry name" value="AB_hydrolase_1"/>
</dbReference>
<reference evidence="2" key="1">
    <citation type="journal article" date="2014" name="Int. J. Syst. Evol. Microbiol.">
        <title>Complete genome sequence of Corynebacterium casei LMG S-19264T (=DSM 44701T), isolated from a smear-ripened cheese.</title>
        <authorList>
            <consortium name="US DOE Joint Genome Institute (JGI-PGF)"/>
            <person name="Walter F."/>
            <person name="Albersmeier A."/>
            <person name="Kalinowski J."/>
            <person name="Ruckert C."/>
        </authorList>
    </citation>
    <scope>NUCLEOTIDE SEQUENCE</scope>
    <source>
        <strain evidence="2">KCTC 42651</strain>
    </source>
</reference>
<evidence type="ECO:0000313" key="2">
    <source>
        <dbReference type="EMBL" id="GHD64093.1"/>
    </source>
</evidence>
<dbReference type="Pfam" id="PF12697">
    <property type="entry name" value="Abhydrolase_6"/>
    <property type="match status" value="1"/>
</dbReference>
<dbReference type="Gene3D" id="3.40.50.1820">
    <property type="entry name" value="alpha/beta hydrolase"/>
    <property type="match status" value="1"/>
</dbReference>
<feature type="domain" description="AB hydrolase-1" evidence="1">
    <location>
        <begin position="20"/>
        <end position="251"/>
    </location>
</feature>
<dbReference type="RefSeq" id="WP_189995904.1">
    <property type="nucleotide sequence ID" value="NZ_BMZS01000018.1"/>
</dbReference>
<accession>A0A919CSX0</accession>
<dbReference type="Proteomes" id="UP000630353">
    <property type="component" value="Unassembled WGS sequence"/>
</dbReference>
<reference evidence="2" key="2">
    <citation type="submission" date="2020-09" db="EMBL/GenBank/DDBJ databases">
        <authorList>
            <person name="Sun Q."/>
            <person name="Kim S."/>
        </authorList>
    </citation>
    <scope>NUCLEOTIDE SEQUENCE</scope>
    <source>
        <strain evidence="2">KCTC 42651</strain>
    </source>
</reference>
<dbReference type="PRINTS" id="PR00111">
    <property type="entry name" value="ABHYDROLASE"/>
</dbReference>
<dbReference type="InterPro" id="IPR050266">
    <property type="entry name" value="AB_hydrolase_sf"/>
</dbReference>
<proteinExistence type="predicted"/>
<dbReference type="InterPro" id="IPR029058">
    <property type="entry name" value="AB_hydrolase_fold"/>
</dbReference>
<dbReference type="PANTHER" id="PTHR43798:SF33">
    <property type="entry name" value="HYDROLASE, PUTATIVE (AFU_ORTHOLOGUE AFUA_2G14860)-RELATED"/>
    <property type="match status" value="1"/>
</dbReference>
<dbReference type="PANTHER" id="PTHR43798">
    <property type="entry name" value="MONOACYLGLYCEROL LIPASE"/>
    <property type="match status" value="1"/>
</dbReference>
<evidence type="ECO:0000313" key="3">
    <source>
        <dbReference type="Proteomes" id="UP000630353"/>
    </source>
</evidence>
<dbReference type="PRINTS" id="PR00412">
    <property type="entry name" value="EPOXHYDRLASE"/>
</dbReference>
<organism evidence="2 3">
    <name type="scientific">Thalassobaculum fulvum</name>
    <dbReference type="NCBI Taxonomy" id="1633335"/>
    <lineage>
        <taxon>Bacteria</taxon>
        <taxon>Pseudomonadati</taxon>
        <taxon>Pseudomonadota</taxon>
        <taxon>Alphaproteobacteria</taxon>
        <taxon>Rhodospirillales</taxon>
        <taxon>Thalassobaculaceae</taxon>
        <taxon>Thalassobaculum</taxon>
    </lineage>
</organism>
<comment type="caution">
    <text evidence="2">The sequence shown here is derived from an EMBL/GenBank/DDBJ whole genome shotgun (WGS) entry which is preliminary data.</text>
</comment>
<sequence>MTVTTLRRGPHGDSRGGRTLVLMHGIGGGAETFAPQLDGLSDAFDVVAWNMPGYGGSPLAGEMTFAGLADALEGLLDELGADKADLLGHSIGGMVAQEFVATRPGRVRSLVLSGTTAAFGSKDGSFQEKFVNDRLAPLDAGQTMAELAAVAAERLVGPAADPAAGPAIRAAMAAVPPDAYRAAIKCLASFDRFADMAAIAVPTLLIAGEVDRNAPARTMESMSRRIAGAGYACLPATGHMAPLEQPAAFNALVREFLAGVQA</sequence>
<dbReference type="SUPFAM" id="SSF53474">
    <property type="entry name" value="alpha/beta-Hydrolases"/>
    <property type="match status" value="1"/>
</dbReference>
<name>A0A919CSX0_9PROT</name>
<dbReference type="InterPro" id="IPR000639">
    <property type="entry name" value="Epox_hydrolase-like"/>
</dbReference>
<dbReference type="AlphaFoldDB" id="A0A919CSX0"/>
<evidence type="ECO:0000259" key="1">
    <source>
        <dbReference type="Pfam" id="PF12697"/>
    </source>
</evidence>
<keyword evidence="3" id="KW-1185">Reference proteome</keyword>
<dbReference type="GO" id="GO:0016787">
    <property type="term" value="F:hydrolase activity"/>
    <property type="evidence" value="ECO:0007669"/>
    <property type="project" value="UniProtKB-KW"/>
</dbReference>
<dbReference type="GO" id="GO:0016020">
    <property type="term" value="C:membrane"/>
    <property type="evidence" value="ECO:0007669"/>
    <property type="project" value="TreeGrafter"/>
</dbReference>
<gene>
    <name evidence="2" type="ORF">GCM10017083_55400</name>
</gene>
<dbReference type="EMBL" id="BMZS01000018">
    <property type="protein sequence ID" value="GHD64093.1"/>
    <property type="molecule type" value="Genomic_DNA"/>
</dbReference>